<dbReference type="InterPro" id="IPR024163">
    <property type="entry name" value="Aerotolerance_reg_N"/>
</dbReference>
<feature type="non-terminal residue" evidence="3">
    <location>
        <position position="98"/>
    </location>
</feature>
<keyword evidence="1" id="KW-0472">Membrane</keyword>
<evidence type="ECO:0000259" key="2">
    <source>
        <dbReference type="Pfam" id="PF07584"/>
    </source>
</evidence>
<feature type="domain" description="Aerotolerance regulator N-terminal" evidence="2">
    <location>
        <begin position="19"/>
        <end position="94"/>
    </location>
</feature>
<comment type="caution">
    <text evidence="3">The sequence shown here is derived from an EMBL/GenBank/DDBJ whole genome shotgun (WGS) entry which is preliminary data.</text>
</comment>
<proteinExistence type="predicted"/>
<evidence type="ECO:0000313" key="3">
    <source>
        <dbReference type="EMBL" id="KKK49659.1"/>
    </source>
</evidence>
<keyword evidence="1" id="KW-1133">Transmembrane helix</keyword>
<dbReference type="AlphaFoldDB" id="A0A0F8Y658"/>
<feature type="transmembrane region" description="Helical" evidence="1">
    <location>
        <begin position="22"/>
        <end position="40"/>
    </location>
</feature>
<feature type="transmembrane region" description="Helical" evidence="1">
    <location>
        <begin position="75"/>
        <end position="96"/>
    </location>
</feature>
<keyword evidence="1" id="KW-0812">Transmembrane</keyword>
<reference evidence="3" key="1">
    <citation type="journal article" date="2015" name="Nature">
        <title>Complex archaea that bridge the gap between prokaryotes and eukaryotes.</title>
        <authorList>
            <person name="Spang A."/>
            <person name="Saw J.H."/>
            <person name="Jorgensen S.L."/>
            <person name="Zaremba-Niedzwiedzka K."/>
            <person name="Martijn J."/>
            <person name="Lind A.E."/>
            <person name="van Eijk R."/>
            <person name="Schleper C."/>
            <person name="Guy L."/>
            <person name="Ettema T.J."/>
        </authorList>
    </citation>
    <scope>NUCLEOTIDE SEQUENCE</scope>
</reference>
<sequence length="98" mass="11522">MSRLLDFFNPVRWSGPLWSNSLFWAALAAVPPLIVLLYFLKLKRTPLEVPSTYLWHKSIEDLHVNSIWQRLRRNLLLFLQLLLMLLLLIALLRPSWGG</sequence>
<organism evidence="3">
    <name type="scientific">marine sediment metagenome</name>
    <dbReference type="NCBI Taxonomy" id="412755"/>
    <lineage>
        <taxon>unclassified sequences</taxon>
        <taxon>metagenomes</taxon>
        <taxon>ecological metagenomes</taxon>
    </lineage>
</organism>
<dbReference type="EMBL" id="LAZR01068426">
    <property type="protein sequence ID" value="KKK49659.1"/>
    <property type="molecule type" value="Genomic_DNA"/>
</dbReference>
<evidence type="ECO:0000256" key="1">
    <source>
        <dbReference type="SAM" id="Phobius"/>
    </source>
</evidence>
<accession>A0A0F8Y658</accession>
<dbReference type="Pfam" id="PF07584">
    <property type="entry name" value="BatA"/>
    <property type="match status" value="1"/>
</dbReference>
<gene>
    <name evidence="3" type="ORF">LCGC14_3132830</name>
</gene>
<name>A0A0F8Y658_9ZZZZ</name>
<protein>
    <recommendedName>
        <fullName evidence="2">Aerotolerance regulator N-terminal domain-containing protein</fullName>
    </recommendedName>
</protein>